<proteinExistence type="predicted"/>
<evidence type="ECO:0000313" key="1">
    <source>
        <dbReference type="EMBL" id="GER81928.1"/>
    </source>
</evidence>
<protein>
    <submittedName>
        <fullName evidence="1">Uncharacterized protein</fullName>
    </submittedName>
</protein>
<gene>
    <name evidence="1" type="ORF">KTAU_05660</name>
</gene>
<name>A0A5J4JWU4_9CHLR</name>
<accession>A0A5J4JWU4</accession>
<keyword evidence="2" id="KW-1185">Reference proteome</keyword>
<dbReference type="AlphaFoldDB" id="A0A5J4JWU4"/>
<comment type="caution">
    <text evidence="1">The sequence shown here is derived from an EMBL/GenBank/DDBJ whole genome shotgun (WGS) entry which is preliminary data.</text>
</comment>
<sequence>MLLFCLMPFQLQRALVKRGRSHLPHGSVPGEQALTYKFAPFALFFRRFLPG</sequence>
<evidence type="ECO:0000313" key="2">
    <source>
        <dbReference type="Proteomes" id="UP000334820"/>
    </source>
</evidence>
<organism evidence="1 2">
    <name type="scientific">Thermogemmatispora aurantia</name>
    <dbReference type="NCBI Taxonomy" id="2045279"/>
    <lineage>
        <taxon>Bacteria</taxon>
        <taxon>Bacillati</taxon>
        <taxon>Chloroflexota</taxon>
        <taxon>Ktedonobacteria</taxon>
        <taxon>Thermogemmatisporales</taxon>
        <taxon>Thermogemmatisporaceae</taxon>
        <taxon>Thermogemmatispora</taxon>
    </lineage>
</organism>
<dbReference type="Proteomes" id="UP000334820">
    <property type="component" value="Unassembled WGS sequence"/>
</dbReference>
<reference evidence="1 2" key="1">
    <citation type="journal article" date="2019" name="Int. J. Syst. Evol. Microbiol.">
        <title>Thermogemmatispora aurantia sp. nov. and Thermogemmatispora argillosa sp. nov., within the class Ktedonobacteria, and emended description of the genus Thermogemmatispora.</title>
        <authorList>
            <person name="Zheng Y."/>
            <person name="Wang C.M."/>
            <person name="Sakai Y."/>
            <person name="Abe K."/>
            <person name="Yokota A."/>
            <person name="Yabe S."/>
        </authorList>
    </citation>
    <scope>NUCLEOTIDE SEQUENCE [LARGE SCALE GENOMIC DNA]</scope>
    <source>
        <strain evidence="1 2">A1-2</strain>
    </source>
</reference>
<dbReference type="EMBL" id="BKZV01000001">
    <property type="protein sequence ID" value="GER81928.1"/>
    <property type="molecule type" value="Genomic_DNA"/>
</dbReference>